<dbReference type="GO" id="GO:0006412">
    <property type="term" value="P:translation"/>
    <property type="evidence" value="ECO:0007669"/>
    <property type="project" value="UniProtKB-UniRule"/>
</dbReference>
<dbReference type="EMBL" id="MEUB01000020">
    <property type="protein sequence ID" value="OGC23166.1"/>
    <property type="molecule type" value="Genomic_DNA"/>
</dbReference>
<dbReference type="STRING" id="1802579.A2310_06100"/>
<dbReference type="HAMAP" id="MF_01318_B">
    <property type="entry name" value="Ribosomal_uL1_B"/>
    <property type="match status" value="1"/>
</dbReference>
<dbReference type="SUPFAM" id="SSF56808">
    <property type="entry name" value="Ribosomal protein L1"/>
    <property type="match status" value="1"/>
</dbReference>
<sequence>MSKKYAEKAKLVNPSKKYTLDEGINIVKETAWAKFHESVDLAIKLNISSKKSESIRGLVSLPHGSGKTKRVAVITSSDKVEEAKNMGADIFGSQDLVEKIQKGFLDFDVLLATPDMMASIGKLGKILGTKGLMPNPKSGTVTSDLKAIKGFKSGKVEFRMDKTGVVHLPVGKVGFDFQQIKENLLAAIEAIKKSKPSSVKGEFFGSVSISSTMGPGIKLNVRAMEDGE</sequence>
<dbReference type="AlphaFoldDB" id="A0A1F4SRV3"/>
<dbReference type="GO" id="GO:0003735">
    <property type="term" value="F:structural constituent of ribosome"/>
    <property type="evidence" value="ECO:0007669"/>
    <property type="project" value="InterPro"/>
</dbReference>
<reference evidence="11 12" key="1">
    <citation type="journal article" date="2016" name="Nat. Commun.">
        <title>Thousands of microbial genomes shed light on interconnected biogeochemical processes in an aquifer system.</title>
        <authorList>
            <person name="Anantharaman K."/>
            <person name="Brown C.T."/>
            <person name="Hug L.A."/>
            <person name="Sharon I."/>
            <person name="Castelle C.J."/>
            <person name="Probst A.J."/>
            <person name="Thomas B.C."/>
            <person name="Singh A."/>
            <person name="Wilkins M.J."/>
            <person name="Karaoz U."/>
            <person name="Brodie E.L."/>
            <person name="Williams K.H."/>
            <person name="Hubbard S.S."/>
            <person name="Banfield J.F."/>
        </authorList>
    </citation>
    <scope>NUCLEOTIDE SEQUENCE [LARGE SCALE GENOMIC DNA]</scope>
</reference>
<dbReference type="Proteomes" id="UP000178417">
    <property type="component" value="Unassembled WGS sequence"/>
</dbReference>
<evidence type="ECO:0000256" key="3">
    <source>
        <dbReference type="ARBA" id="ARBA00022730"/>
    </source>
</evidence>
<keyword evidence="3 9" id="KW-0699">rRNA-binding</keyword>
<comment type="similarity">
    <text evidence="1 9 10">Belongs to the universal ribosomal protein uL1 family.</text>
</comment>
<evidence type="ECO:0000256" key="10">
    <source>
        <dbReference type="RuleBase" id="RU000659"/>
    </source>
</evidence>
<evidence type="ECO:0000256" key="5">
    <source>
        <dbReference type="ARBA" id="ARBA00022884"/>
    </source>
</evidence>
<evidence type="ECO:0000256" key="8">
    <source>
        <dbReference type="ARBA" id="ARBA00035241"/>
    </source>
</evidence>
<evidence type="ECO:0000256" key="7">
    <source>
        <dbReference type="ARBA" id="ARBA00023274"/>
    </source>
</evidence>
<evidence type="ECO:0000256" key="4">
    <source>
        <dbReference type="ARBA" id="ARBA00022845"/>
    </source>
</evidence>
<name>A0A1F4SRV3_UNCSA</name>
<comment type="caution">
    <text evidence="11">The sequence shown here is derived from an EMBL/GenBank/DDBJ whole genome shotgun (WGS) entry which is preliminary data.</text>
</comment>
<evidence type="ECO:0000256" key="6">
    <source>
        <dbReference type="ARBA" id="ARBA00022980"/>
    </source>
</evidence>
<comment type="function">
    <text evidence="9">Protein L1 is also a translational repressor protein, it controls the translation of the L11 operon by binding to its mRNA.</text>
</comment>
<dbReference type="Pfam" id="PF00687">
    <property type="entry name" value="Ribosomal_L1"/>
    <property type="match status" value="1"/>
</dbReference>
<dbReference type="GO" id="GO:0000049">
    <property type="term" value="F:tRNA binding"/>
    <property type="evidence" value="ECO:0007669"/>
    <property type="project" value="UniProtKB-KW"/>
</dbReference>
<comment type="function">
    <text evidence="9">Binds directly to 23S rRNA. The L1 stalk is quite mobile in the ribosome, and is involved in E site tRNA release.</text>
</comment>
<dbReference type="GO" id="GO:0015934">
    <property type="term" value="C:large ribosomal subunit"/>
    <property type="evidence" value="ECO:0007669"/>
    <property type="project" value="InterPro"/>
</dbReference>
<dbReference type="NCBIfam" id="TIGR01169">
    <property type="entry name" value="rplA_bact"/>
    <property type="match status" value="1"/>
</dbReference>
<proteinExistence type="inferred from homology"/>
<gene>
    <name evidence="9" type="primary">rplA</name>
    <name evidence="11" type="ORF">A2310_06100</name>
</gene>
<keyword evidence="9" id="KW-0820">tRNA-binding</keyword>
<evidence type="ECO:0000256" key="9">
    <source>
        <dbReference type="HAMAP-Rule" id="MF_01318"/>
    </source>
</evidence>
<organism evidence="11 12">
    <name type="scientific">candidate division WOR-1 bacterium RIFOXYB2_FULL_37_13</name>
    <dbReference type="NCBI Taxonomy" id="1802579"/>
    <lineage>
        <taxon>Bacteria</taxon>
        <taxon>Bacillati</taxon>
        <taxon>Saganbacteria</taxon>
    </lineage>
</organism>
<dbReference type="InterPro" id="IPR023674">
    <property type="entry name" value="Ribosomal_uL1-like"/>
</dbReference>
<dbReference type="Gene3D" id="3.40.50.790">
    <property type="match status" value="1"/>
</dbReference>
<evidence type="ECO:0000256" key="1">
    <source>
        <dbReference type="ARBA" id="ARBA00010531"/>
    </source>
</evidence>
<evidence type="ECO:0000313" key="11">
    <source>
        <dbReference type="EMBL" id="OGC23166.1"/>
    </source>
</evidence>
<dbReference type="PROSITE" id="PS01199">
    <property type="entry name" value="RIBOSOMAL_L1"/>
    <property type="match status" value="1"/>
</dbReference>
<evidence type="ECO:0000313" key="12">
    <source>
        <dbReference type="Proteomes" id="UP000178417"/>
    </source>
</evidence>
<protein>
    <recommendedName>
        <fullName evidence="8 9">Large ribosomal subunit protein uL1</fullName>
    </recommendedName>
</protein>
<dbReference type="GO" id="GO:0019843">
    <property type="term" value="F:rRNA binding"/>
    <property type="evidence" value="ECO:0007669"/>
    <property type="project" value="UniProtKB-UniRule"/>
</dbReference>
<dbReference type="FunFam" id="3.40.50.790:FF:000001">
    <property type="entry name" value="50S ribosomal protein L1"/>
    <property type="match status" value="1"/>
</dbReference>
<keyword evidence="5 9" id="KW-0694">RNA-binding</keyword>
<comment type="subunit">
    <text evidence="9">Part of the 50S ribosomal subunit.</text>
</comment>
<keyword evidence="6 9" id="KW-0689">Ribosomal protein</keyword>
<dbReference type="PIRSF" id="PIRSF002155">
    <property type="entry name" value="Ribosomal_L1"/>
    <property type="match status" value="1"/>
</dbReference>
<dbReference type="GO" id="GO:0006417">
    <property type="term" value="P:regulation of translation"/>
    <property type="evidence" value="ECO:0007669"/>
    <property type="project" value="UniProtKB-KW"/>
</dbReference>
<evidence type="ECO:0000256" key="2">
    <source>
        <dbReference type="ARBA" id="ARBA00022491"/>
    </source>
</evidence>
<dbReference type="InterPro" id="IPR002143">
    <property type="entry name" value="Ribosomal_uL1"/>
</dbReference>
<accession>A0A1F4SRV3</accession>
<dbReference type="Gene3D" id="3.30.190.20">
    <property type="match status" value="1"/>
</dbReference>
<dbReference type="InterPro" id="IPR016095">
    <property type="entry name" value="Ribosomal_uL1_3-a/b-sand"/>
</dbReference>
<dbReference type="CDD" id="cd00403">
    <property type="entry name" value="Ribosomal_L1"/>
    <property type="match status" value="1"/>
</dbReference>
<dbReference type="InterPro" id="IPR023673">
    <property type="entry name" value="Ribosomal_uL1_CS"/>
</dbReference>
<keyword evidence="4 9" id="KW-0810">Translation regulation</keyword>
<dbReference type="PANTHER" id="PTHR36427">
    <property type="entry name" value="54S RIBOSOMAL PROTEIN L1, MITOCHONDRIAL"/>
    <property type="match status" value="1"/>
</dbReference>
<dbReference type="InterPro" id="IPR005878">
    <property type="entry name" value="Ribosom_uL1_bac-type"/>
</dbReference>
<keyword evidence="2 9" id="KW-0678">Repressor</keyword>
<dbReference type="PANTHER" id="PTHR36427:SF3">
    <property type="entry name" value="LARGE RIBOSOMAL SUBUNIT PROTEIN UL1M"/>
    <property type="match status" value="1"/>
</dbReference>
<dbReference type="InterPro" id="IPR028364">
    <property type="entry name" value="Ribosomal_uL1/biogenesis"/>
</dbReference>
<keyword evidence="7 9" id="KW-0687">Ribonucleoprotein</keyword>